<dbReference type="PROSITE" id="PS50005">
    <property type="entry name" value="TPR"/>
    <property type="match status" value="1"/>
</dbReference>
<keyword evidence="1" id="KW-0802">TPR repeat</keyword>
<protein>
    <submittedName>
        <fullName evidence="2">Putative biofilm formation methyltransferase WspC</fullName>
        <ecNumber evidence="2">2.1.1.-</ecNumber>
    </submittedName>
</protein>
<dbReference type="EC" id="2.1.1.-" evidence="2"/>
<feature type="repeat" description="TPR" evidence="1">
    <location>
        <begin position="26"/>
        <end position="59"/>
    </location>
</feature>
<dbReference type="AlphaFoldDB" id="A0A6J5BS56"/>
<keyword evidence="2" id="KW-0808">Transferase</keyword>
<dbReference type="Proteomes" id="UP000507979">
    <property type="component" value="Unassembled WGS sequence"/>
</dbReference>
<dbReference type="Gene3D" id="1.25.40.10">
    <property type="entry name" value="Tetratricopeptide repeat domain"/>
    <property type="match status" value="1"/>
</dbReference>
<name>A0A6J5BS56_9BURK</name>
<dbReference type="InterPro" id="IPR011990">
    <property type="entry name" value="TPR-like_helical_dom_sf"/>
</dbReference>
<organism evidence="2 3">
    <name type="scientific">Achromobacter insuavis</name>
    <dbReference type="NCBI Taxonomy" id="1287735"/>
    <lineage>
        <taxon>Bacteria</taxon>
        <taxon>Pseudomonadati</taxon>
        <taxon>Pseudomonadota</taxon>
        <taxon>Betaproteobacteria</taxon>
        <taxon>Burkholderiales</taxon>
        <taxon>Alcaligenaceae</taxon>
        <taxon>Achromobacter</taxon>
    </lineage>
</organism>
<dbReference type="SMART" id="SM00028">
    <property type="entry name" value="TPR"/>
    <property type="match status" value="1"/>
</dbReference>
<keyword evidence="2" id="KW-0489">Methyltransferase</keyword>
<dbReference type="InterPro" id="IPR019734">
    <property type="entry name" value="TPR_rpt"/>
</dbReference>
<dbReference type="GO" id="GO:0008168">
    <property type="term" value="F:methyltransferase activity"/>
    <property type="evidence" value="ECO:0007669"/>
    <property type="project" value="UniProtKB-KW"/>
</dbReference>
<dbReference type="Pfam" id="PF13181">
    <property type="entry name" value="TPR_8"/>
    <property type="match status" value="1"/>
</dbReference>
<reference evidence="2 3" key="1">
    <citation type="submission" date="2020-04" db="EMBL/GenBank/DDBJ databases">
        <authorList>
            <person name="De Canck E."/>
        </authorList>
    </citation>
    <scope>NUCLEOTIDE SEQUENCE [LARGE SCALE GENOMIC DNA]</scope>
    <source>
        <strain evidence="2 3">LMG 26845</strain>
    </source>
</reference>
<evidence type="ECO:0000256" key="1">
    <source>
        <dbReference type="PROSITE-ProRule" id="PRU00339"/>
    </source>
</evidence>
<evidence type="ECO:0000313" key="2">
    <source>
        <dbReference type="EMBL" id="CAB3713868.1"/>
    </source>
</evidence>
<evidence type="ECO:0000313" key="3">
    <source>
        <dbReference type="Proteomes" id="UP000507979"/>
    </source>
</evidence>
<keyword evidence="3" id="KW-1185">Reference proteome</keyword>
<dbReference type="SUPFAM" id="SSF48452">
    <property type="entry name" value="TPR-like"/>
    <property type="match status" value="1"/>
</dbReference>
<accession>A0A6J5BS56</accession>
<sequence>MLADQGRVQEAMAQCRIHLAEHGASADALYLLGLLQDAGGDTRQAQAAYRKALYLDPTHREALLHLAALVESEGDAEGARRLQARAARQEARRE</sequence>
<dbReference type="EMBL" id="CADIJR010000122">
    <property type="protein sequence ID" value="CAB3713868.1"/>
    <property type="molecule type" value="Genomic_DNA"/>
</dbReference>
<dbReference type="GO" id="GO:0032259">
    <property type="term" value="P:methylation"/>
    <property type="evidence" value="ECO:0007669"/>
    <property type="project" value="UniProtKB-KW"/>
</dbReference>
<gene>
    <name evidence="2" type="primary">wspC</name>
    <name evidence="2" type="ORF">LMG26845_05929</name>
</gene>
<proteinExistence type="predicted"/>